<reference evidence="2" key="1">
    <citation type="journal article" date="2019" name="Int. J. Syst. Evol. Microbiol.">
        <title>The Global Catalogue of Microorganisms (GCM) 10K type strain sequencing project: providing services to taxonomists for standard genome sequencing and annotation.</title>
        <authorList>
            <consortium name="The Broad Institute Genomics Platform"/>
            <consortium name="The Broad Institute Genome Sequencing Center for Infectious Disease"/>
            <person name="Wu L."/>
            <person name="Ma J."/>
        </authorList>
    </citation>
    <scope>NUCLEOTIDE SEQUENCE [LARGE SCALE GENOMIC DNA]</scope>
    <source>
        <strain evidence="2">DT43</strain>
    </source>
</reference>
<proteinExistence type="predicted"/>
<evidence type="ECO:0000313" key="2">
    <source>
        <dbReference type="Proteomes" id="UP001596012"/>
    </source>
</evidence>
<gene>
    <name evidence="1" type="ORF">ACFPH6_24190</name>
</gene>
<accession>A0ABV8YTK0</accession>
<dbReference type="Proteomes" id="UP001596012">
    <property type="component" value="Unassembled WGS sequence"/>
</dbReference>
<sequence length="45" mass="4369">MYGGLPAVVGSGMVDDPAGRSRTGTVIDVVVLAAQEAGVIAEPAA</sequence>
<protein>
    <submittedName>
        <fullName evidence="1">Uncharacterized protein</fullName>
    </submittedName>
</protein>
<organism evidence="1 2">
    <name type="scientific">Streptomyces xiangluensis</name>
    <dbReference type="NCBI Taxonomy" id="2665720"/>
    <lineage>
        <taxon>Bacteria</taxon>
        <taxon>Bacillati</taxon>
        <taxon>Actinomycetota</taxon>
        <taxon>Actinomycetes</taxon>
        <taxon>Kitasatosporales</taxon>
        <taxon>Streptomycetaceae</taxon>
        <taxon>Streptomyces</taxon>
    </lineage>
</organism>
<comment type="caution">
    <text evidence="1">The sequence shown here is derived from an EMBL/GenBank/DDBJ whole genome shotgun (WGS) entry which is preliminary data.</text>
</comment>
<dbReference type="EMBL" id="JBHSFG010000041">
    <property type="protein sequence ID" value="MFC4467591.1"/>
    <property type="molecule type" value="Genomic_DNA"/>
</dbReference>
<evidence type="ECO:0000313" key="1">
    <source>
        <dbReference type="EMBL" id="MFC4467591.1"/>
    </source>
</evidence>
<keyword evidence="2" id="KW-1185">Reference proteome</keyword>
<name>A0ABV8YTK0_9ACTN</name>
<dbReference type="RefSeq" id="WP_386345004.1">
    <property type="nucleotide sequence ID" value="NZ_JBHSFG010000041.1"/>
</dbReference>